<protein>
    <recommendedName>
        <fullName evidence="4">RCC1-like domain-containing protein</fullName>
    </recommendedName>
</protein>
<dbReference type="Proteomes" id="UP000646523">
    <property type="component" value="Unassembled WGS sequence"/>
</dbReference>
<evidence type="ECO:0000256" key="3">
    <source>
        <dbReference type="SAM" id="SignalP"/>
    </source>
</evidence>
<keyword evidence="1" id="KW-0677">Repeat</keyword>
<gene>
    <name evidence="5" type="ORF">GCM10012289_33190</name>
</gene>
<dbReference type="PROSITE" id="PS51257">
    <property type="entry name" value="PROKAR_LIPOPROTEIN"/>
    <property type="match status" value="1"/>
</dbReference>
<proteinExistence type="predicted"/>
<feature type="domain" description="RCC1-like" evidence="4">
    <location>
        <begin position="46"/>
        <end position="356"/>
    </location>
</feature>
<comment type="caution">
    <text evidence="5">The sequence shown here is derived from an EMBL/GenBank/DDBJ whole genome shotgun (WGS) entry which is preliminary data.</text>
</comment>
<feature type="region of interest" description="Disordered" evidence="2">
    <location>
        <begin position="24"/>
        <end position="46"/>
    </location>
</feature>
<dbReference type="SUPFAM" id="SSF50985">
    <property type="entry name" value="RCC1/BLIP-II"/>
    <property type="match status" value="1"/>
</dbReference>
<keyword evidence="3" id="KW-0732">Signal</keyword>
<keyword evidence="6" id="KW-1185">Reference proteome</keyword>
<dbReference type="InterPro" id="IPR009091">
    <property type="entry name" value="RCC1/BLIP-II"/>
</dbReference>
<evidence type="ECO:0000313" key="6">
    <source>
        <dbReference type="Proteomes" id="UP000646523"/>
    </source>
</evidence>
<dbReference type="AlphaFoldDB" id="A0A918DJE5"/>
<feature type="region of interest" description="Disordered" evidence="2">
    <location>
        <begin position="172"/>
        <end position="196"/>
    </location>
</feature>
<accession>A0A918DJE5</accession>
<evidence type="ECO:0000259" key="4">
    <source>
        <dbReference type="Pfam" id="PF25390"/>
    </source>
</evidence>
<evidence type="ECO:0000256" key="2">
    <source>
        <dbReference type="SAM" id="MobiDB-lite"/>
    </source>
</evidence>
<organism evidence="5 6">
    <name type="scientific">Nonomuraea cavernae</name>
    <dbReference type="NCBI Taxonomy" id="2045107"/>
    <lineage>
        <taxon>Bacteria</taxon>
        <taxon>Bacillati</taxon>
        <taxon>Actinomycetota</taxon>
        <taxon>Actinomycetes</taxon>
        <taxon>Streptosporangiales</taxon>
        <taxon>Streptosporangiaceae</taxon>
        <taxon>Nonomuraea</taxon>
    </lineage>
</organism>
<dbReference type="PANTHER" id="PTHR22870">
    <property type="entry name" value="REGULATOR OF CHROMOSOME CONDENSATION"/>
    <property type="match status" value="1"/>
</dbReference>
<dbReference type="Pfam" id="PF25390">
    <property type="entry name" value="WD40_RLD"/>
    <property type="match status" value="1"/>
</dbReference>
<sequence>MAGRRVLLGLALCAALAGACGSPHATERAVVPTPPAGGDRATPRTAGGVWTAGWNADGQLGRESAEISSGLDKVTGIDGRKTLDDVVALAAGGRHSIAVTSDGSVVAWGANDLGQLGDGTTTSSDRPVPVRAADGGAGRLSGAVAVSANSDFSMALLSDGTVVTWGKGDAGQRGIGTRDAPLTPTTVKNQDGDGPLKDVTAVSADGRTELALLKDGSVVAWGANNYGMLGDGTTKSRSLPVPVRGVDGADRLTGVTAIAMGGQHGLALLQDGHLVSWGYNDMGQLGSGDTETRLVPAMVSGPGGRAALSGVISMAAAEKHNFAILRDRTVVAWGNNTAGQLGDGTTELRTTPAQMVGTNGEVLRGVHQVYAGEAYGAAILDDGTVRTWGANGKGQLGSGDRVPRSQPGPVVVLDNDRPERALTAAAGERHLLLLLDDTP</sequence>
<name>A0A918DJE5_9ACTN</name>
<dbReference type="PRINTS" id="PR00633">
    <property type="entry name" value="RCCNDNSATION"/>
</dbReference>
<dbReference type="Pfam" id="PF00415">
    <property type="entry name" value="RCC1"/>
    <property type="match status" value="1"/>
</dbReference>
<reference evidence="5" key="1">
    <citation type="journal article" date="2014" name="Int. J. Syst. Evol. Microbiol.">
        <title>Complete genome sequence of Corynebacterium casei LMG S-19264T (=DSM 44701T), isolated from a smear-ripened cheese.</title>
        <authorList>
            <consortium name="US DOE Joint Genome Institute (JGI-PGF)"/>
            <person name="Walter F."/>
            <person name="Albersmeier A."/>
            <person name="Kalinowski J."/>
            <person name="Ruckert C."/>
        </authorList>
    </citation>
    <scope>NUCLEOTIDE SEQUENCE</scope>
    <source>
        <strain evidence="5">CGMCC 4.7368</strain>
    </source>
</reference>
<dbReference type="InterPro" id="IPR051210">
    <property type="entry name" value="Ub_ligase/GEF_domain"/>
</dbReference>
<feature type="signal peptide" evidence="3">
    <location>
        <begin position="1"/>
        <end position="25"/>
    </location>
</feature>
<dbReference type="PROSITE" id="PS50012">
    <property type="entry name" value="RCC1_3"/>
    <property type="match status" value="7"/>
</dbReference>
<dbReference type="EMBL" id="BMNH01000008">
    <property type="protein sequence ID" value="GGO70228.1"/>
    <property type="molecule type" value="Genomic_DNA"/>
</dbReference>
<dbReference type="Gene3D" id="2.130.10.30">
    <property type="entry name" value="Regulator of chromosome condensation 1/beta-lactamase-inhibitor protein II"/>
    <property type="match status" value="2"/>
</dbReference>
<evidence type="ECO:0000313" key="5">
    <source>
        <dbReference type="EMBL" id="GGO70228.1"/>
    </source>
</evidence>
<evidence type="ECO:0000256" key="1">
    <source>
        <dbReference type="ARBA" id="ARBA00022737"/>
    </source>
</evidence>
<dbReference type="PANTHER" id="PTHR22870:SF408">
    <property type="entry name" value="OS09G0560450 PROTEIN"/>
    <property type="match status" value="1"/>
</dbReference>
<feature type="chain" id="PRO_5037195750" description="RCC1-like domain-containing protein" evidence="3">
    <location>
        <begin position="26"/>
        <end position="439"/>
    </location>
</feature>
<dbReference type="InterPro" id="IPR058923">
    <property type="entry name" value="RCC1-like_dom"/>
</dbReference>
<dbReference type="PROSITE" id="PS00626">
    <property type="entry name" value="RCC1_2"/>
    <property type="match status" value="1"/>
</dbReference>
<dbReference type="RefSeq" id="WP_189124997.1">
    <property type="nucleotide sequence ID" value="NZ_BMNH01000008.1"/>
</dbReference>
<dbReference type="InterPro" id="IPR000408">
    <property type="entry name" value="Reg_chr_condens"/>
</dbReference>
<reference evidence="5" key="2">
    <citation type="submission" date="2020-09" db="EMBL/GenBank/DDBJ databases">
        <authorList>
            <person name="Sun Q."/>
            <person name="Zhou Y."/>
        </authorList>
    </citation>
    <scope>NUCLEOTIDE SEQUENCE</scope>
    <source>
        <strain evidence="5">CGMCC 4.7368</strain>
    </source>
</reference>